<feature type="domain" description="ABC transporter" evidence="11">
    <location>
        <begin position="8"/>
        <end position="243"/>
    </location>
</feature>
<keyword evidence="5" id="KW-0762">Sugar transport</keyword>
<dbReference type="GO" id="GO:0005524">
    <property type="term" value="F:ATP binding"/>
    <property type="evidence" value="ECO:0007669"/>
    <property type="project" value="UniProtKB-KW"/>
</dbReference>
<comment type="subcellular location">
    <subcellularLocation>
        <location evidence="2">Cell inner membrane</location>
    </subcellularLocation>
    <subcellularLocation>
        <location evidence="1">Cell membrane</location>
        <topology evidence="1">Peripheral membrane protein</topology>
    </subcellularLocation>
</comment>
<dbReference type="RefSeq" id="WP_186888820.1">
    <property type="nucleotide sequence ID" value="NZ_JACONZ010000005.1"/>
</dbReference>
<keyword evidence="4" id="KW-1003">Cell membrane</keyword>
<evidence type="ECO:0000256" key="8">
    <source>
        <dbReference type="ARBA" id="ARBA00022840"/>
    </source>
</evidence>
<dbReference type="InterPro" id="IPR003439">
    <property type="entry name" value="ABC_transporter-like_ATP-bd"/>
</dbReference>
<dbReference type="InterPro" id="IPR027417">
    <property type="entry name" value="P-loop_NTPase"/>
</dbReference>
<dbReference type="PANTHER" id="PTHR43790">
    <property type="entry name" value="CARBOHYDRATE TRANSPORT ATP-BINDING PROTEIN MG119-RELATED"/>
    <property type="match status" value="1"/>
</dbReference>
<evidence type="ECO:0000256" key="2">
    <source>
        <dbReference type="ARBA" id="ARBA00004533"/>
    </source>
</evidence>
<dbReference type="Gene3D" id="3.40.50.300">
    <property type="entry name" value="P-loop containing nucleotide triphosphate hydrolases"/>
    <property type="match status" value="2"/>
</dbReference>
<feature type="domain" description="ABC transporter" evidence="11">
    <location>
        <begin position="255"/>
        <end position="498"/>
    </location>
</feature>
<dbReference type="EMBL" id="JACONZ010000005">
    <property type="protein sequence ID" value="MBC5582460.1"/>
    <property type="molecule type" value="Genomic_DNA"/>
</dbReference>
<evidence type="ECO:0000256" key="7">
    <source>
        <dbReference type="ARBA" id="ARBA00022741"/>
    </source>
</evidence>
<protein>
    <submittedName>
        <fullName evidence="12">Sugar ABC transporter ATP-binding protein</fullName>
    </submittedName>
</protein>
<dbReference type="InterPro" id="IPR003593">
    <property type="entry name" value="AAA+_ATPase"/>
</dbReference>
<sequence>MQPTEDILVLKKINKAFPGVKALTDMDFSLRRGEVHALVGENGAGKSTMMKILSGAYKKDSGTIFFEGKEVDITGPKFSEELGIAIIYQELNLIHRVSVAENVFLGRPPRRAGVIQWGRMYRDAKALFDSFDIKMDVYEDVRRLSIAQQQIVEIIKAVSINAKVVIMDEPTSSLTENETQILFRIIRSLKEKGISVIFITHRLDEIFAICDRMTVLRDGCYIGTRDVKDVTKSEMIAMMIGRELKQQFPERSAEIGDECLRVEHMSDGGRHVKDVSFSVRRGEVLGFAGLVGAGRTETMRLIFGADHKAQGKIFIDGREVSIASPRQAVAHRIGFVTENRKEEGLFLSLPVRNNIVAVAIDKIKSFHILNFGKEKEISDKYVRDLQIATPSINQRVVFLSGGNQQKVVLAKWLLSDSQVMILDEPTRGIDVGAKREIYEIINQLAAQGKAIIVVSSEMEEIMGISDRILVMHEGEISGEVKKEDFSQSTITEYAVGGA</sequence>
<name>A0A923L247_9FIRM</name>
<reference evidence="12" key="1">
    <citation type="submission" date="2020-08" db="EMBL/GenBank/DDBJ databases">
        <title>Genome public.</title>
        <authorList>
            <person name="Liu C."/>
            <person name="Sun Q."/>
        </authorList>
    </citation>
    <scope>NUCLEOTIDE SEQUENCE</scope>
    <source>
        <strain evidence="12">BX8</strain>
    </source>
</reference>
<dbReference type="SUPFAM" id="SSF52540">
    <property type="entry name" value="P-loop containing nucleoside triphosphate hydrolases"/>
    <property type="match status" value="2"/>
</dbReference>
<dbReference type="PROSITE" id="PS50893">
    <property type="entry name" value="ABC_TRANSPORTER_2"/>
    <property type="match status" value="2"/>
</dbReference>
<keyword evidence="6" id="KW-0677">Repeat</keyword>
<dbReference type="CDD" id="cd03216">
    <property type="entry name" value="ABC_Carb_Monos_I"/>
    <property type="match status" value="1"/>
</dbReference>
<keyword evidence="9" id="KW-1278">Translocase</keyword>
<keyword evidence="10" id="KW-0472">Membrane</keyword>
<evidence type="ECO:0000256" key="10">
    <source>
        <dbReference type="ARBA" id="ARBA00023136"/>
    </source>
</evidence>
<dbReference type="Proteomes" id="UP000659630">
    <property type="component" value="Unassembled WGS sequence"/>
</dbReference>
<dbReference type="GO" id="GO:0015749">
    <property type="term" value="P:monosaccharide transmembrane transport"/>
    <property type="evidence" value="ECO:0007669"/>
    <property type="project" value="UniProtKB-ARBA"/>
</dbReference>
<evidence type="ECO:0000256" key="4">
    <source>
        <dbReference type="ARBA" id="ARBA00022475"/>
    </source>
</evidence>
<gene>
    <name evidence="12" type="ORF">H8S23_13180</name>
</gene>
<dbReference type="InterPro" id="IPR050107">
    <property type="entry name" value="ABC_carbohydrate_import_ATPase"/>
</dbReference>
<dbReference type="CDD" id="cd03215">
    <property type="entry name" value="ABC_Carb_Monos_II"/>
    <property type="match status" value="1"/>
</dbReference>
<evidence type="ECO:0000313" key="12">
    <source>
        <dbReference type="EMBL" id="MBC5582460.1"/>
    </source>
</evidence>
<evidence type="ECO:0000256" key="5">
    <source>
        <dbReference type="ARBA" id="ARBA00022597"/>
    </source>
</evidence>
<dbReference type="GO" id="GO:0005886">
    <property type="term" value="C:plasma membrane"/>
    <property type="evidence" value="ECO:0007669"/>
    <property type="project" value="UniProtKB-SubCell"/>
</dbReference>
<dbReference type="InterPro" id="IPR017871">
    <property type="entry name" value="ABC_transporter-like_CS"/>
</dbReference>
<accession>A0A923L247</accession>
<dbReference type="AlphaFoldDB" id="A0A923L247"/>
<dbReference type="FunFam" id="3.40.50.300:FF:000127">
    <property type="entry name" value="Ribose import ATP-binding protein RbsA"/>
    <property type="match status" value="1"/>
</dbReference>
<dbReference type="SMART" id="SM00382">
    <property type="entry name" value="AAA"/>
    <property type="match status" value="2"/>
</dbReference>
<dbReference type="PROSITE" id="PS00211">
    <property type="entry name" value="ABC_TRANSPORTER_1"/>
    <property type="match status" value="1"/>
</dbReference>
<dbReference type="PANTHER" id="PTHR43790:SF3">
    <property type="entry name" value="D-ALLOSE IMPORT ATP-BINDING PROTEIN ALSA-RELATED"/>
    <property type="match status" value="1"/>
</dbReference>
<keyword evidence="8 12" id="KW-0067">ATP-binding</keyword>
<evidence type="ECO:0000313" key="13">
    <source>
        <dbReference type="Proteomes" id="UP000659630"/>
    </source>
</evidence>
<evidence type="ECO:0000256" key="1">
    <source>
        <dbReference type="ARBA" id="ARBA00004202"/>
    </source>
</evidence>
<dbReference type="Pfam" id="PF00005">
    <property type="entry name" value="ABC_tran"/>
    <property type="match status" value="2"/>
</dbReference>
<keyword evidence="7" id="KW-0547">Nucleotide-binding</keyword>
<evidence type="ECO:0000256" key="6">
    <source>
        <dbReference type="ARBA" id="ARBA00022737"/>
    </source>
</evidence>
<comment type="caution">
    <text evidence="12">The sequence shown here is derived from an EMBL/GenBank/DDBJ whole genome shotgun (WGS) entry which is preliminary data.</text>
</comment>
<proteinExistence type="predicted"/>
<keyword evidence="13" id="KW-1185">Reference proteome</keyword>
<dbReference type="GO" id="GO:0016887">
    <property type="term" value="F:ATP hydrolysis activity"/>
    <property type="evidence" value="ECO:0007669"/>
    <property type="project" value="InterPro"/>
</dbReference>
<organism evidence="12 13">
    <name type="scientific">Anaerofilum hominis</name>
    <dbReference type="NCBI Taxonomy" id="2763016"/>
    <lineage>
        <taxon>Bacteria</taxon>
        <taxon>Bacillati</taxon>
        <taxon>Bacillota</taxon>
        <taxon>Clostridia</taxon>
        <taxon>Eubacteriales</taxon>
        <taxon>Oscillospiraceae</taxon>
        <taxon>Anaerofilum</taxon>
    </lineage>
</organism>
<keyword evidence="3" id="KW-0813">Transport</keyword>
<dbReference type="FunFam" id="3.40.50.300:FF:000126">
    <property type="entry name" value="Galactose/methyl galactoside import ATP-binding protein MglA"/>
    <property type="match status" value="1"/>
</dbReference>
<evidence type="ECO:0000256" key="3">
    <source>
        <dbReference type="ARBA" id="ARBA00022448"/>
    </source>
</evidence>
<evidence type="ECO:0000259" key="11">
    <source>
        <dbReference type="PROSITE" id="PS50893"/>
    </source>
</evidence>
<evidence type="ECO:0000256" key="9">
    <source>
        <dbReference type="ARBA" id="ARBA00022967"/>
    </source>
</evidence>